<evidence type="ECO:0000313" key="2">
    <source>
        <dbReference type="EMBL" id="MDB8613869.1"/>
    </source>
</evidence>
<sequence>MLNRKPSYVQEVLYQELRDLSHFYQNLTGDIFCAKNRLHKVLQVSFPEL</sequence>
<dbReference type="EMBL" id="JAQMJT010000004">
    <property type="protein sequence ID" value="MDB8613869.1"/>
    <property type="molecule type" value="Genomic_DNA"/>
</dbReference>
<dbReference type="AlphaFoldDB" id="A0AAW6DA54"/>
<proteinExistence type="predicted"/>
<reference evidence="2" key="1">
    <citation type="submission" date="2023-01" db="EMBL/GenBank/DDBJ databases">
        <title>Human gut microbiome strain richness.</title>
        <authorList>
            <person name="Chen-Liaw A."/>
        </authorList>
    </citation>
    <scope>NUCLEOTIDE SEQUENCE</scope>
    <source>
        <strain evidence="2">1001095st1_G4_1001095IJ_161003</strain>
        <strain evidence="1">1001283st1_B9_1001283B150217_161031</strain>
    </source>
</reference>
<evidence type="ECO:0000313" key="3">
    <source>
        <dbReference type="Proteomes" id="UP001210204"/>
    </source>
</evidence>
<dbReference type="Proteomes" id="UP001210204">
    <property type="component" value="Unassembled WGS sequence"/>
</dbReference>
<gene>
    <name evidence="1" type="ORF">PNU22_06395</name>
    <name evidence="2" type="ORF">PNU26_05590</name>
</gene>
<dbReference type="EMBL" id="JAQMJO010000004">
    <property type="protein sequence ID" value="MDB8606105.1"/>
    <property type="molecule type" value="Genomic_DNA"/>
</dbReference>
<accession>A0AAW6DA54</accession>
<organism evidence="2 3">
    <name type="scientific">Streptococcus salivarius</name>
    <dbReference type="NCBI Taxonomy" id="1304"/>
    <lineage>
        <taxon>Bacteria</taxon>
        <taxon>Bacillati</taxon>
        <taxon>Bacillota</taxon>
        <taxon>Bacilli</taxon>
        <taxon>Lactobacillales</taxon>
        <taxon>Streptococcaceae</taxon>
        <taxon>Streptococcus</taxon>
    </lineage>
</organism>
<comment type="caution">
    <text evidence="2">The sequence shown here is derived from an EMBL/GenBank/DDBJ whole genome shotgun (WGS) entry which is preliminary data.</text>
</comment>
<name>A0AAW6DA54_STRSL</name>
<dbReference type="Proteomes" id="UP001212483">
    <property type="component" value="Unassembled WGS sequence"/>
</dbReference>
<evidence type="ECO:0000313" key="1">
    <source>
        <dbReference type="EMBL" id="MDB8606105.1"/>
    </source>
</evidence>
<evidence type="ECO:0008006" key="4">
    <source>
        <dbReference type="Google" id="ProtNLM"/>
    </source>
</evidence>
<protein>
    <recommendedName>
        <fullName evidence="4">Transposase</fullName>
    </recommendedName>
</protein>